<evidence type="ECO:0000313" key="1">
    <source>
        <dbReference type="EMBL" id="CDN31972.1"/>
    </source>
</evidence>
<keyword evidence="2" id="KW-1185">Reference proteome</keyword>
<name>A0A060R8X9_9BACT</name>
<sequence length="39" mass="4636">MEISFFDDIFNFFYTSLDLIIQSRIPILSLDYQIQSCAK</sequence>
<dbReference type="AlphaFoldDB" id="A0A060R8X9"/>
<accession>A0A060R8X9</accession>
<organism evidence="1 2">
    <name type="scientific">Mucinivorans hirudinis</name>
    <dbReference type="NCBI Taxonomy" id="1433126"/>
    <lineage>
        <taxon>Bacteria</taxon>
        <taxon>Pseudomonadati</taxon>
        <taxon>Bacteroidota</taxon>
        <taxon>Bacteroidia</taxon>
        <taxon>Bacteroidales</taxon>
        <taxon>Rikenellaceae</taxon>
        <taxon>Mucinivorans</taxon>
    </lineage>
</organism>
<evidence type="ECO:0000313" key="2">
    <source>
        <dbReference type="Proteomes" id="UP000027616"/>
    </source>
</evidence>
<dbReference type="KEGG" id="rbc:BN938_1892"/>
<proteinExistence type="predicted"/>
<dbReference type="HOGENOM" id="CLU_3312942_0_0_10"/>
<dbReference type="Proteomes" id="UP000027616">
    <property type="component" value="Chromosome I"/>
</dbReference>
<protein>
    <submittedName>
        <fullName evidence="1">Uncharacterized protein</fullName>
    </submittedName>
</protein>
<dbReference type="EMBL" id="HG934468">
    <property type="protein sequence ID" value="CDN31972.1"/>
    <property type="molecule type" value="Genomic_DNA"/>
</dbReference>
<reference evidence="1 2" key="1">
    <citation type="journal article" date="2015" name="Genome Announc.">
        <title>Complete Genome Sequence of the Novel Leech Symbiont Mucinivorans hirudinis M3T.</title>
        <authorList>
            <person name="Nelson M.C."/>
            <person name="Bomar L."/>
            <person name="Graf J."/>
        </authorList>
    </citation>
    <scope>NUCLEOTIDE SEQUENCE [LARGE SCALE GENOMIC DNA]</scope>
    <source>
        <strain evidence="2">M3</strain>
    </source>
</reference>
<dbReference type="STRING" id="1433126.BN938_1892"/>
<gene>
    <name evidence="1" type="ORF">BN938_1892</name>
</gene>